<dbReference type="InterPro" id="IPR004932">
    <property type="entry name" value="Rer1"/>
</dbReference>
<evidence type="ECO:0000256" key="4">
    <source>
        <dbReference type="ARBA" id="ARBA00022989"/>
    </source>
</evidence>
<dbReference type="GO" id="GO:0006890">
    <property type="term" value="P:retrograde vesicle-mediated transport, Golgi to endoplasmic reticulum"/>
    <property type="evidence" value="ECO:0007669"/>
    <property type="project" value="TreeGrafter"/>
</dbReference>
<dbReference type="STRING" id="3750.A0A498IFK5"/>
<feature type="transmembrane region" description="Helical" evidence="6">
    <location>
        <begin position="12"/>
        <end position="29"/>
    </location>
</feature>
<proteinExistence type="inferred from homology"/>
<evidence type="ECO:0000256" key="5">
    <source>
        <dbReference type="ARBA" id="ARBA00023136"/>
    </source>
</evidence>
<evidence type="ECO:0000256" key="6">
    <source>
        <dbReference type="SAM" id="Phobius"/>
    </source>
</evidence>
<evidence type="ECO:0008006" key="9">
    <source>
        <dbReference type="Google" id="ProtNLM"/>
    </source>
</evidence>
<evidence type="ECO:0000256" key="2">
    <source>
        <dbReference type="ARBA" id="ARBA00006070"/>
    </source>
</evidence>
<evidence type="ECO:0000256" key="1">
    <source>
        <dbReference type="ARBA" id="ARBA00004141"/>
    </source>
</evidence>
<dbReference type="GO" id="GO:0005783">
    <property type="term" value="C:endoplasmic reticulum"/>
    <property type="evidence" value="ECO:0007669"/>
    <property type="project" value="GOC"/>
</dbReference>
<protein>
    <recommendedName>
        <fullName evidence="9">Retrieval of early ER protein Rer1</fullName>
    </recommendedName>
</protein>
<keyword evidence="4 6" id="KW-1133">Transmembrane helix</keyword>
<reference evidence="7 8" key="1">
    <citation type="submission" date="2018-10" db="EMBL/GenBank/DDBJ databases">
        <title>A high-quality apple genome assembly.</title>
        <authorList>
            <person name="Hu J."/>
        </authorList>
    </citation>
    <scope>NUCLEOTIDE SEQUENCE [LARGE SCALE GENOMIC DNA]</scope>
    <source>
        <strain evidence="8">cv. HFTH1</strain>
        <tissue evidence="7">Young leaf</tissue>
    </source>
</reference>
<dbReference type="Proteomes" id="UP000290289">
    <property type="component" value="Chromosome 12"/>
</dbReference>
<evidence type="ECO:0000256" key="3">
    <source>
        <dbReference type="ARBA" id="ARBA00022692"/>
    </source>
</evidence>
<organism evidence="7 8">
    <name type="scientific">Malus domestica</name>
    <name type="common">Apple</name>
    <name type="synonym">Pyrus malus</name>
    <dbReference type="NCBI Taxonomy" id="3750"/>
    <lineage>
        <taxon>Eukaryota</taxon>
        <taxon>Viridiplantae</taxon>
        <taxon>Streptophyta</taxon>
        <taxon>Embryophyta</taxon>
        <taxon>Tracheophyta</taxon>
        <taxon>Spermatophyta</taxon>
        <taxon>Magnoliopsida</taxon>
        <taxon>eudicotyledons</taxon>
        <taxon>Gunneridae</taxon>
        <taxon>Pentapetalae</taxon>
        <taxon>rosids</taxon>
        <taxon>fabids</taxon>
        <taxon>Rosales</taxon>
        <taxon>Rosaceae</taxon>
        <taxon>Amygdaloideae</taxon>
        <taxon>Maleae</taxon>
        <taxon>Malus</taxon>
    </lineage>
</organism>
<name>A0A498IFK5_MALDO</name>
<dbReference type="EMBL" id="RDQH01000338">
    <property type="protein sequence ID" value="RXH80944.1"/>
    <property type="molecule type" value="Genomic_DNA"/>
</dbReference>
<accession>A0A498IFK5</accession>
<gene>
    <name evidence="7" type="ORF">DVH24_004858</name>
</gene>
<evidence type="ECO:0000313" key="8">
    <source>
        <dbReference type="Proteomes" id="UP000290289"/>
    </source>
</evidence>
<dbReference type="Pfam" id="PF03248">
    <property type="entry name" value="Rer1"/>
    <property type="match status" value="1"/>
</dbReference>
<sequence length="64" mass="7440">MRVYYVQGFYDVSYGLGIYVLNLLIGFFSPQVHPELESMDGPSLPTSGYDEFKPFVRHLPEFKF</sequence>
<dbReference type="PANTHER" id="PTHR10743">
    <property type="entry name" value="PROTEIN RER1"/>
    <property type="match status" value="1"/>
</dbReference>
<dbReference type="GO" id="GO:0006621">
    <property type="term" value="P:protein retention in ER lumen"/>
    <property type="evidence" value="ECO:0007669"/>
    <property type="project" value="TreeGrafter"/>
</dbReference>
<dbReference type="GO" id="GO:0000139">
    <property type="term" value="C:Golgi membrane"/>
    <property type="evidence" value="ECO:0007669"/>
    <property type="project" value="TreeGrafter"/>
</dbReference>
<comment type="similarity">
    <text evidence="2">Belongs to the RER1 family.</text>
</comment>
<keyword evidence="8" id="KW-1185">Reference proteome</keyword>
<keyword evidence="3 6" id="KW-0812">Transmembrane</keyword>
<dbReference type="PANTHER" id="PTHR10743:SF0">
    <property type="entry name" value="PROTEIN RER1"/>
    <property type="match status" value="1"/>
</dbReference>
<dbReference type="AlphaFoldDB" id="A0A498IFK5"/>
<keyword evidence="5 6" id="KW-0472">Membrane</keyword>
<evidence type="ECO:0000313" key="7">
    <source>
        <dbReference type="EMBL" id="RXH80944.1"/>
    </source>
</evidence>
<comment type="subcellular location">
    <subcellularLocation>
        <location evidence="1">Membrane</location>
        <topology evidence="1">Multi-pass membrane protein</topology>
    </subcellularLocation>
</comment>
<comment type="caution">
    <text evidence="7">The sequence shown here is derived from an EMBL/GenBank/DDBJ whole genome shotgun (WGS) entry which is preliminary data.</text>
</comment>